<evidence type="ECO:0000313" key="13">
    <source>
        <dbReference type="Proteomes" id="UP001214043"/>
    </source>
</evidence>
<evidence type="ECO:0000256" key="6">
    <source>
        <dbReference type="ARBA" id="ARBA00022692"/>
    </source>
</evidence>
<dbReference type="GO" id="GO:0009276">
    <property type="term" value="C:Gram-negative-bacterium-type cell wall"/>
    <property type="evidence" value="ECO:0007669"/>
    <property type="project" value="InterPro"/>
</dbReference>
<sequence length="400" mass="43299">MNETLILILGHSPDESVKWAFLDNGEVRLADKAENVAALALIADRARTARQIAAVVTGESAAMRAMPAPPRAAGQFRAAAGFLLEDELAEPMAGIHHTVSRNENGAGQVFAIKRSVLDSWRNAFSEMGFSPDVFAPDFSLLPAALERAVILDSPERVLGCIGLQGFALEYPMAENVVVSLLSDSSIKEIIIYGDRTIAVANSEEVSVDWRGPVTDDVLFRLYGTALHGKSIPNLLQGEYRKKRDWTAAAGRWRRAGMLAAASLATIAFFSLADGMRSLRLADRLEDRTLDLHATAFPDAVDADPRSHARAILASGGGAPVFLPISTHIAESLEEIEGVQIDRVRYNAARGEYSINLRVADVQRLEEFKRALQGRGVAAIEAGGFRRSGGFFLGEMRVSLS</sequence>
<dbReference type="KEGG" id="hfl:PUV54_14930"/>
<proteinExistence type="inferred from homology"/>
<keyword evidence="3" id="KW-0813">Transport</keyword>
<dbReference type="InterPro" id="IPR025691">
    <property type="entry name" value="GspL_pp_dom"/>
</dbReference>
<keyword evidence="6" id="KW-0812">Transmembrane</keyword>
<evidence type="ECO:0000256" key="3">
    <source>
        <dbReference type="ARBA" id="ARBA00022448"/>
    </source>
</evidence>
<evidence type="ECO:0000256" key="7">
    <source>
        <dbReference type="ARBA" id="ARBA00022927"/>
    </source>
</evidence>
<dbReference type="InterPro" id="IPR024230">
    <property type="entry name" value="GspL_cyto_dom"/>
</dbReference>
<evidence type="ECO:0000259" key="11">
    <source>
        <dbReference type="Pfam" id="PF12693"/>
    </source>
</evidence>
<evidence type="ECO:0000256" key="4">
    <source>
        <dbReference type="ARBA" id="ARBA00022475"/>
    </source>
</evidence>
<dbReference type="PIRSF" id="PIRSF015761">
    <property type="entry name" value="Protein_L"/>
    <property type="match status" value="1"/>
</dbReference>
<dbReference type="InterPro" id="IPR043129">
    <property type="entry name" value="ATPase_NBD"/>
</dbReference>
<dbReference type="Gene3D" id="3.30.420.380">
    <property type="match status" value="1"/>
</dbReference>
<name>A0AAF0CFP6_9PROT</name>
<evidence type="ECO:0000256" key="9">
    <source>
        <dbReference type="ARBA" id="ARBA00023136"/>
    </source>
</evidence>
<evidence type="ECO:0000256" key="8">
    <source>
        <dbReference type="ARBA" id="ARBA00022989"/>
    </source>
</evidence>
<evidence type="ECO:0000256" key="2">
    <source>
        <dbReference type="ARBA" id="ARBA00005318"/>
    </source>
</evidence>
<dbReference type="Pfam" id="PF05134">
    <property type="entry name" value="T2SSL"/>
    <property type="match status" value="1"/>
</dbReference>
<organism evidence="12 13">
    <name type="scientific">Hyphococcus flavus</name>
    <dbReference type="NCBI Taxonomy" id="1866326"/>
    <lineage>
        <taxon>Bacteria</taxon>
        <taxon>Pseudomonadati</taxon>
        <taxon>Pseudomonadota</taxon>
        <taxon>Alphaproteobacteria</taxon>
        <taxon>Parvularculales</taxon>
        <taxon>Parvularculaceae</taxon>
        <taxon>Hyphococcus</taxon>
    </lineage>
</organism>
<protein>
    <submittedName>
        <fullName evidence="12">Type II secretion system protein GspL</fullName>
    </submittedName>
</protein>
<comment type="subcellular location">
    <subcellularLocation>
        <location evidence="1">Cell inner membrane</location>
        <topology evidence="1">Single-pass membrane protein</topology>
    </subcellularLocation>
</comment>
<dbReference type="GO" id="GO:0015628">
    <property type="term" value="P:protein secretion by the type II secretion system"/>
    <property type="evidence" value="ECO:0007669"/>
    <property type="project" value="InterPro"/>
</dbReference>
<comment type="similarity">
    <text evidence="2">Belongs to the GSP L family.</text>
</comment>
<gene>
    <name evidence="12" type="primary">gspL</name>
    <name evidence="12" type="ORF">PUV54_14930</name>
</gene>
<evidence type="ECO:0000313" key="12">
    <source>
        <dbReference type="EMBL" id="WDI31243.1"/>
    </source>
</evidence>
<dbReference type="EMBL" id="CP118166">
    <property type="protein sequence ID" value="WDI31243.1"/>
    <property type="molecule type" value="Genomic_DNA"/>
</dbReference>
<keyword evidence="5" id="KW-0997">Cell inner membrane</keyword>
<dbReference type="NCBIfam" id="TIGR01709">
    <property type="entry name" value="typeII_sec_gspL"/>
    <property type="match status" value="1"/>
</dbReference>
<keyword evidence="7" id="KW-0653">Protein transport</keyword>
<dbReference type="AlphaFoldDB" id="A0AAF0CFP6"/>
<evidence type="ECO:0000256" key="5">
    <source>
        <dbReference type="ARBA" id="ARBA00022519"/>
    </source>
</evidence>
<dbReference type="Pfam" id="PF12693">
    <property type="entry name" value="GspL_C"/>
    <property type="match status" value="1"/>
</dbReference>
<keyword evidence="9" id="KW-0472">Membrane</keyword>
<keyword evidence="8" id="KW-1133">Transmembrane helix</keyword>
<dbReference type="InterPro" id="IPR007812">
    <property type="entry name" value="T2SS_protein-GspL"/>
</dbReference>
<feature type="domain" description="GspL periplasmic" evidence="11">
    <location>
        <begin position="249"/>
        <end position="373"/>
    </location>
</feature>
<evidence type="ECO:0000256" key="1">
    <source>
        <dbReference type="ARBA" id="ARBA00004377"/>
    </source>
</evidence>
<keyword evidence="13" id="KW-1185">Reference proteome</keyword>
<dbReference type="Gene3D" id="3.30.1360.100">
    <property type="entry name" value="General secretion pathway protein M, EpsM"/>
    <property type="match status" value="1"/>
</dbReference>
<dbReference type="GO" id="GO:0005886">
    <property type="term" value="C:plasma membrane"/>
    <property type="evidence" value="ECO:0007669"/>
    <property type="project" value="UniProtKB-SubCell"/>
</dbReference>
<dbReference type="Proteomes" id="UP001214043">
    <property type="component" value="Chromosome"/>
</dbReference>
<dbReference type="RefSeq" id="WP_274493089.1">
    <property type="nucleotide sequence ID" value="NZ_CP118166.1"/>
</dbReference>
<dbReference type="GO" id="GO:0015627">
    <property type="term" value="C:type II protein secretion system complex"/>
    <property type="evidence" value="ECO:0007669"/>
    <property type="project" value="InterPro"/>
</dbReference>
<accession>A0AAF0CFP6</accession>
<feature type="domain" description="GspL cytoplasmic actin-ATPase-like" evidence="10">
    <location>
        <begin position="5"/>
        <end position="242"/>
    </location>
</feature>
<reference evidence="12" key="1">
    <citation type="submission" date="2023-02" db="EMBL/GenBank/DDBJ databases">
        <title>Genome sequence of Hyphococcus flavus.</title>
        <authorList>
            <person name="Rong J.-C."/>
            <person name="Zhao Q."/>
            <person name="Yi M."/>
            <person name="Wu J.-Y."/>
        </authorList>
    </citation>
    <scope>NUCLEOTIDE SEQUENCE</scope>
    <source>
        <strain evidence="12">MCCC 1K03223</strain>
    </source>
</reference>
<dbReference type="SUPFAM" id="SSF53067">
    <property type="entry name" value="Actin-like ATPase domain"/>
    <property type="match status" value="1"/>
</dbReference>
<evidence type="ECO:0000259" key="10">
    <source>
        <dbReference type="Pfam" id="PF05134"/>
    </source>
</evidence>
<keyword evidence="4" id="KW-1003">Cell membrane</keyword>